<evidence type="ECO:0000259" key="12">
    <source>
        <dbReference type="Pfam" id="PF22640"/>
    </source>
</evidence>
<reference evidence="14" key="1">
    <citation type="submission" date="2016-10" db="EMBL/GenBank/DDBJ databases">
        <authorList>
            <person name="Varghese N."/>
            <person name="Submissions S."/>
        </authorList>
    </citation>
    <scope>NUCLEOTIDE SEQUENCE [LARGE SCALE GENOMIC DNA]</scope>
    <source>
        <strain evidence="14">DSM 23439</strain>
    </source>
</reference>
<keyword evidence="4 13" id="KW-0808">Transferase</keyword>
<dbReference type="Proteomes" id="UP000199046">
    <property type="component" value="Unassembled WGS sequence"/>
</dbReference>
<dbReference type="InterPro" id="IPR054566">
    <property type="entry name" value="ManC/GMP-like_b-helix"/>
</dbReference>
<evidence type="ECO:0000256" key="8">
    <source>
        <dbReference type="ARBA" id="ARBA00047343"/>
    </source>
</evidence>
<dbReference type="CDD" id="cd02213">
    <property type="entry name" value="cupin_PMI_typeII_C"/>
    <property type="match status" value="1"/>
</dbReference>
<dbReference type="InterPro" id="IPR005835">
    <property type="entry name" value="NTP_transferase_dom"/>
</dbReference>
<comment type="pathway">
    <text evidence="1">Nucleotide-sugar biosynthesis; GDP-alpha-D-mannose biosynthesis; GDP-alpha-D-mannose from alpha-D-mannose 1-phosphate (GTP route): step 1/1.</text>
</comment>
<dbReference type="SUPFAM" id="SSF53448">
    <property type="entry name" value="Nucleotide-diphospho-sugar transferases"/>
    <property type="match status" value="1"/>
</dbReference>
<comment type="catalytic activity">
    <reaction evidence="8">
        <text>alpha-D-mannose 1-phosphate + GTP + H(+) = GDP-alpha-D-mannose + diphosphate</text>
        <dbReference type="Rhea" id="RHEA:15229"/>
        <dbReference type="ChEBI" id="CHEBI:15378"/>
        <dbReference type="ChEBI" id="CHEBI:33019"/>
        <dbReference type="ChEBI" id="CHEBI:37565"/>
        <dbReference type="ChEBI" id="CHEBI:57527"/>
        <dbReference type="ChEBI" id="CHEBI:58409"/>
        <dbReference type="EC" id="2.7.7.13"/>
    </reaction>
</comment>
<dbReference type="Pfam" id="PF22640">
    <property type="entry name" value="ManC_GMP_beta-helix"/>
    <property type="match status" value="1"/>
</dbReference>
<dbReference type="Gene3D" id="3.90.550.10">
    <property type="entry name" value="Spore Coat Polysaccharide Biosynthesis Protein SpsA, Chain A"/>
    <property type="match status" value="1"/>
</dbReference>
<dbReference type="InterPro" id="IPR001538">
    <property type="entry name" value="Man6P_isomerase-2_C"/>
</dbReference>
<proteinExistence type="inferred from homology"/>
<evidence type="ECO:0000256" key="2">
    <source>
        <dbReference type="ARBA" id="ARBA00006115"/>
    </source>
</evidence>
<dbReference type="GO" id="GO:0000271">
    <property type="term" value="P:polysaccharide biosynthetic process"/>
    <property type="evidence" value="ECO:0007669"/>
    <property type="project" value="InterPro"/>
</dbReference>
<dbReference type="PANTHER" id="PTHR46390">
    <property type="entry name" value="MANNOSE-1-PHOSPHATE GUANYLYLTRANSFERASE"/>
    <property type="match status" value="1"/>
</dbReference>
<dbReference type="GO" id="GO:0016853">
    <property type="term" value="F:isomerase activity"/>
    <property type="evidence" value="ECO:0007669"/>
    <property type="project" value="UniProtKB-KW"/>
</dbReference>
<dbReference type="UniPathway" id="UPA00126">
    <property type="reaction ID" value="UER00930"/>
</dbReference>
<evidence type="ECO:0000256" key="1">
    <source>
        <dbReference type="ARBA" id="ARBA00004823"/>
    </source>
</evidence>
<dbReference type="InterPro" id="IPR051161">
    <property type="entry name" value="Mannose-6P_isomerase_type2"/>
</dbReference>
<dbReference type="GO" id="GO:0004475">
    <property type="term" value="F:mannose-1-phosphate guanylyltransferase (GTP) activity"/>
    <property type="evidence" value="ECO:0007669"/>
    <property type="project" value="UniProtKB-EC"/>
</dbReference>
<dbReference type="OrthoDB" id="9806359at2"/>
<evidence type="ECO:0000256" key="6">
    <source>
        <dbReference type="ARBA" id="ARBA00022741"/>
    </source>
</evidence>
<sequence>MSNTSRNASDPLIPVVLSGGSGTRLWPISRRDYPKQFLPLMDAEHSLLQQTLQRLEGISDISAPIVVCNEIHRFLVAEQLRQLDMVHGGILLEPAGRNTAPAIALAALQALKAHDDALLLVMPADHVIGDITAFHRALENARAMAGQGKLMTFGITPTSPHTGYGYIRTGEPTGHGFAVNAFVEKPDSETAHQYLAEGGYYWNSGMFMFSAQVYLSALEQHAPEVLSAVTGAWQQHAGDLDFTRVDQKAFEQSPNISIDYAVMEHTDQGVVLPLDSPWSDIGAWDAVLEARANERDEHGNVSTGDVLLHDTTDSLVMSQSRLVATLGLSNIVAIETEDAILLADRDRMQDLKHVVARLERDGRTESRAHCRVHRPWGWYRSMVREPGFQVKEIMVNPGAALSLQMHHHRAEHWVVVQGAAKVTRADRDDPHMTSLRSMLVTEDESIYLPLGTVHRLENPGRIPLKLIEVQTGRYLDEDDIVRFEDRYNRSG</sequence>
<evidence type="ECO:0000256" key="4">
    <source>
        <dbReference type="ARBA" id="ARBA00022679"/>
    </source>
</evidence>
<dbReference type="CDD" id="cd02509">
    <property type="entry name" value="GDP-M1P_Guanylyltransferase"/>
    <property type="match status" value="1"/>
</dbReference>
<dbReference type="InterPro" id="IPR011051">
    <property type="entry name" value="RmlC_Cupin_sf"/>
</dbReference>
<dbReference type="PANTHER" id="PTHR46390:SF1">
    <property type="entry name" value="MANNOSE-1-PHOSPHATE GUANYLYLTRANSFERASE"/>
    <property type="match status" value="1"/>
</dbReference>
<feature type="domain" description="Nucleotidyl transferase" evidence="10">
    <location>
        <begin position="14"/>
        <end position="295"/>
    </location>
</feature>
<accession>A0A1I1I9N1</accession>
<dbReference type="GO" id="GO:0005525">
    <property type="term" value="F:GTP binding"/>
    <property type="evidence" value="ECO:0007669"/>
    <property type="project" value="UniProtKB-KW"/>
</dbReference>
<evidence type="ECO:0000256" key="7">
    <source>
        <dbReference type="ARBA" id="ARBA00023134"/>
    </source>
</evidence>
<dbReference type="AlphaFoldDB" id="A0A1I1I9N1"/>
<dbReference type="Gene3D" id="2.60.120.10">
    <property type="entry name" value="Jelly Rolls"/>
    <property type="match status" value="1"/>
</dbReference>
<keyword evidence="6" id="KW-0547">Nucleotide-binding</keyword>
<keyword evidence="14" id="KW-1185">Reference proteome</keyword>
<comment type="similarity">
    <text evidence="2 9">Belongs to the mannose-6-phosphate isomerase type 2 family.</text>
</comment>
<dbReference type="RefSeq" id="WP_090131508.1">
    <property type="nucleotide sequence ID" value="NZ_FOLY01000002.1"/>
</dbReference>
<evidence type="ECO:0000256" key="3">
    <source>
        <dbReference type="ARBA" id="ARBA00012387"/>
    </source>
</evidence>
<feature type="domain" description="Mannose-6-phosphate isomerase type II C-terminal" evidence="11">
    <location>
        <begin position="362"/>
        <end position="485"/>
    </location>
</feature>
<dbReference type="EC" id="2.7.7.13" evidence="3"/>
<evidence type="ECO:0000313" key="13">
    <source>
        <dbReference type="EMBL" id="SFC32721.1"/>
    </source>
</evidence>
<dbReference type="SUPFAM" id="SSF51182">
    <property type="entry name" value="RmlC-like cupins"/>
    <property type="match status" value="1"/>
</dbReference>
<evidence type="ECO:0000256" key="5">
    <source>
        <dbReference type="ARBA" id="ARBA00022695"/>
    </source>
</evidence>
<dbReference type="NCBIfam" id="TIGR01479">
    <property type="entry name" value="GMP_PMI"/>
    <property type="match status" value="1"/>
</dbReference>
<dbReference type="Pfam" id="PF01050">
    <property type="entry name" value="MannoseP_isomer"/>
    <property type="match status" value="1"/>
</dbReference>
<dbReference type="InterPro" id="IPR006375">
    <property type="entry name" value="Man1P_GuaTrfase/Man6P_Isoase"/>
</dbReference>
<dbReference type="FunFam" id="2.60.120.10:FF:000032">
    <property type="entry name" value="Mannose-1-phosphate guanylyltransferase/mannose-6-phosphate isomerase"/>
    <property type="match status" value="1"/>
</dbReference>
<evidence type="ECO:0000259" key="11">
    <source>
        <dbReference type="Pfam" id="PF01050"/>
    </source>
</evidence>
<organism evidence="13 14">
    <name type="scientific">Kushneria avicenniae</name>
    <dbReference type="NCBI Taxonomy" id="402385"/>
    <lineage>
        <taxon>Bacteria</taxon>
        <taxon>Pseudomonadati</taxon>
        <taxon>Pseudomonadota</taxon>
        <taxon>Gammaproteobacteria</taxon>
        <taxon>Oceanospirillales</taxon>
        <taxon>Halomonadaceae</taxon>
        <taxon>Kushneria</taxon>
    </lineage>
</organism>
<dbReference type="InterPro" id="IPR029044">
    <property type="entry name" value="Nucleotide-diphossugar_trans"/>
</dbReference>
<keyword evidence="7" id="KW-0342">GTP-binding</keyword>
<keyword evidence="13" id="KW-0413">Isomerase</keyword>
<dbReference type="EMBL" id="FOLY01000002">
    <property type="protein sequence ID" value="SFC32721.1"/>
    <property type="molecule type" value="Genomic_DNA"/>
</dbReference>
<dbReference type="InterPro" id="IPR014710">
    <property type="entry name" value="RmlC-like_jellyroll"/>
</dbReference>
<dbReference type="InterPro" id="IPR049577">
    <property type="entry name" value="GMPP_N"/>
</dbReference>
<dbReference type="FunFam" id="3.90.550.10:FF:000046">
    <property type="entry name" value="Mannose-1-phosphate guanylyltransferase (GDP)"/>
    <property type="match status" value="1"/>
</dbReference>
<feature type="domain" description="MannoseP isomerase/GMP-like beta-helix" evidence="12">
    <location>
        <begin position="307"/>
        <end position="358"/>
    </location>
</feature>
<keyword evidence="5 13" id="KW-0548">Nucleotidyltransferase</keyword>
<protein>
    <recommendedName>
        <fullName evidence="3">mannose-1-phosphate guanylyltransferase</fullName>
        <ecNumber evidence="3">2.7.7.13</ecNumber>
    </recommendedName>
</protein>
<name>A0A1I1I9N1_9GAMM</name>
<evidence type="ECO:0000256" key="9">
    <source>
        <dbReference type="RuleBase" id="RU004190"/>
    </source>
</evidence>
<dbReference type="Pfam" id="PF00483">
    <property type="entry name" value="NTP_transferase"/>
    <property type="match status" value="1"/>
</dbReference>
<dbReference type="GO" id="GO:0009298">
    <property type="term" value="P:GDP-mannose biosynthetic process"/>
    <property type="evidence" value="ECO:0007669"/>
    <property type="project" value="UniProtKB-UniPathway"/>
</dbReference>
<evidence type="ECO:0000259" key="10">
    <source>
        <dbReference type="Pfam" id="PF00483"/>
    </source>
</evidence>
<gene>
    <name evidence="13" type="ORF">SAMN05421848_1082</name>
</gene>
<dbReference type="STRING" id="402385.SAMN05421848_1082"/>
<evidence type="ECO:0000313" key="14">
    <source>
        <dbReference type="Proteomes" id="UP000199046"/>
    </source>
</evidence>